<dbReference type="InterPro" id="IPR000073">
    <property type="entry name" value="AB_hydrolase_1"/>
</dbReference>
<comment type="caution">
    <text evidence="2">The sequence shown here is derived from an EMBL/GenBank/DDBJ whole genome shotgun (WGS) entry which is preliminary data.</text>
</comment>
<accession>A0A3E0GZM1</accession>
<proteinExistence type="predicted"/>
<dbReference type="InterPro" id="IPR050471">
    <property type="entry name" value="AB_hydrolase"/>
</dbReference>
<evidence type="ECO:0000259" key="1">
    <source>
        <dbReference type="Pfam" id="PF12697"/>
    </source>
</evidence>
<dbReference type="Proteomes" id="UP000256269">
    <property type="component" value="Unassembled WGS sequence"/>
</dbReference>
<dbReference type="EMBL" id="QUNO01000018">
    <property type="protein sequence ID" value="REH35307.1"/>
    <property type="molecule type" value="Genomic_DNA"/>
</dbReference>
<dbReference type="SUPFAM" id="SSF53474">
    <property type="entry name" value="alpha/beta-Hydrolases"/>
    <property type="match status" value="1"/>
</dbReference>
<dbReference type="PANTHER" id="PTHR43433:SF5">
    <property type="entry name" value="AB HYDROLASE-1 DOMAIN-CONTAINING PROTEIN"/>
    <property type="match status" value="1"/>
</dbReference>
<dbReference type="RefSeq" id="WP_170218043.1">
    <property type="nucleotide sequence ID" value="NZ_CP144375.1"/>
</dbReference>
<dbReference type="InterPro" id="IPR029058">
    <property type="entry name" value="AB_hydrolase_fold"/>
</dbReference>
<reference evidence="2 3" key="1">
    <citation type="submission" date="2018-08" db="EMBL/GenBank/DDBJ databases">
        <title>Genomic Encyclopedia of Archaeal and Bacterial Type Strains, Phase II (KMG-II): from individual species to whole genera.</title>
        <authorList>
            <person name="Goeker M."/>
        </authorList>
    </citation>
    <scope>NUCLEOTIDE SEQUENCE [LARGE SCALE GENOMIC DNA]</scope>
    <source>
        <strain evidence="2 3">DSM 45791</strain>
    </source>
</reference>
<evidence type="ECO:0000313" key="2">
    <source>
        <dbReference type="EMBL" id="REH35307.1"/>
    </source>
</evidence>
<dbReference type="GO" id="GO:0003824">
    <property type="term" value="F:catalytic activity"/>
    <property type="evidence" value="ECO:0007669"/>
    <property type="project" value="UniProtKB-ARBA"/>
</dbReference>
<gene>
    <name evidence="2" type="ORF">BCF44_118167</name>
</gene>
<name>A0A3E0GZM1_9PSEU</name>
<dbReference type="PANTHER" id="PTHR43433">
    <property type="entry name" value="HYDROLASE, ALPHA/BETA FOLD FAMILY PROTEIN"/>
    <property type="match status" value="1"/>
</dbReference>
<evidence type="ECO:0000313" key="3">
    <source>
        <dbReference type="Proteomes" id="UP000256269"/>
    </source>
</evidence>
<dbReference type="Pfam" id="PF12697">
    <property type="entry name" value="Abhydrolase_6"/>
    <property type="match status" value="1"/>
</dbReference>
<dbReference type="AlphaFoldDB" id="A0A3E0GZM1"/>
<dbReference type="Gene3D" id="3.40.50.1820">
    <property type="entry name" value="alpha/beta hydrolase"/>
    <property type="match status" value="1"/>
</dbReference>
<protein>
    <submittedName>
        <fullName evidence="2">Pimeloyl-ACP methyl ester carboxylesterase</fullName>
    </submittedName>
</protein>
<feature type="domain" description="AB hydrolase-1" evidence="1">
    <location>
        <begin position="24"/>
        <end position="256"/>
    </location>
</feature>
<keyword evidence="3" id="KW-1185">Reference proteome</keyword>
<organism evidence="2 3">
    <name type="scientific">Kutzneria buriramensis</name>
    <dbReference type="NCBI Taxonomy" id="1045776"/>
    <lineage>
        <taxon>Bacteria</taxon>
        <taxon>Bacillati</taxon>
        <taxon>Actinomycetota</taxon>
        <taxon>Actinomycetes</taxon>
        <taxon>Pseudonocardiales</taxon>
        <taxon>Pseudonocardiaceae</taxon>
        <taxon>Kutzneria</taxon>
    </lineage>
</organism>
<sequence>MTLGRITVDGGEIHYEVAGAGPAVVLLHPGVLSAAVWDREFAALVTGHTVVRYDARNHGKSSSAATEPWSHHGDLRLLLDELGIDRASLVGLSLGSRTSVDFALTRPDRVHRLLLGAPGVSGMEHRDPFILEQLALLPAARDVAGVVNPLLRMWVDGPRRTPEQLDPELRAFCERVMADTVTRHARSMGIEPVEAGAIDRLAELTMPITVALGDLDSSDIAQVAESLVREAKQAELVTVADAGHVLNLEQPERFADILRASV</sequence>